<evidence type="ECO:0000256" key="1">
    <source>
        <dbReference type="SAM" id="Phobius"/>
    </source>
</evidence>
<keyword evidence="1" id="KW-1133">Transmembrane helix</keyword>
<feature type="transmembrane region" description="Helical" evidence="1">
    <location>
        <begin position="119"/>
        <end position="140"/>
    </location>
</feature>
<dbReference type="GeneID" id="20203045"/>
<dbReference type="HOGENOM" id="CLU_1808280_0_0_1"/>
<reference evidence="2 4" key="2">
    <citation type="journal article" date="2013" name="Nature">
        <title>Insights into bilaterian evolution from three spiralian genomes.</title>
        <authorList>
            <person name="Simakov O."/>
            <person name="Marletaz F."/>
            <person name="Cho S.J."/>
            <person name="Edsinger-Gonzales E."/>
            <person name="Havlak P."/>
            <person name="Hellsten U."/>
            <person name="Kuo D.H."/>
            <person name="Larsson T."/>
            <person name="Lv J."/>
            <person name="Arendt D."/>
            <person name="Savage R."/>
            <person name="Osoegawa K."/>
            <person name="de Jong P."/>
            <person name="Grimwood J."/>
            <person name="Chapman J.A."/>
            <person name="Shapiro H."/>
            <person name="Aerts A."/>
            <person name="Otillar R.P."/>
            <person name="Terry A.Y."/>
            <person name="Boore J.L."/>
            <person name="Grigoriev I.V."/>
            <person name="Lindberg D.R."/>
            <person name="Seaver E.C."/>
            <person name="Weisblat D.A."/>
            <person name="Putnam N.H."/>
            <person name="Rokhsar D.S."/>
        </authorList>
    </citation>
    <scope>NUCLEOTIDE SEQUENCE</scope>
</reference>
<sequence length="143" mass="15788">MDESKELQNNDKNIFLYWVRGDPGKSRIVRQPVVNSAESGVDVSVHDLTEFFYSKITSIRESVQSGDGNFFNSPLDVGGTCALLALQECTAAGIRKVVLDSPSSCSSLDLVPPMFLKNILTYSFHLYCILSIYPLALASFPPY</sequence>
<accession>T1F2J5</accession>
<evidence type="ECO:0000313" key="4">
    <source>
        <dbReference type="Proteomes" id="UP000015101"/>
    </source>
</evidence>
<reference evidence="3" key="3">
    <citation type="submission" date="2015-06" db="UniProtKB">
        <authorList>
            <consortium name="EnsemblMetazoa"/>
        </authorList>
    </citation>
    <scope>IDENTIFICATION</scope>
</reference>
<dbReference type="EMBL" id="KB096183">
    <property type="protein sequence ID" value="ESO07487.1"/>
    <property type="molecule type" value="Genomic_DNA"/>
</dbReference>
<name>T1F2J5_HELRO</name>
<dbReference type="Proteomes" id="UP000015101">
    <property type="component" value="Unassembled WGS sequence"/>
</dbReference>
<dbReference type="EMBL" id="AMQM01003457">
    <property type="status" value="NOT_ANNOTATED_CDS"/>
    <property type="molecule type" value="Genomic_DNA"/>
</dbReference>
<dbReference type="RefSeq" id="XP_009014098.1">
    <property type="nucleotide sequence ID" value="XM_009015850.1"/>
</dbReference>
<evidence type="ECO:0000313" key="3">
    <source>
        <dbReference type="EnsemblMetazoa" id="HelroP170019"/>
    </source>
</evidence>
<keyword evidence="1" id="KW-0472">Membrane</keyword>
<organism evidence="3 4">
    <name type="scientific">Helobdella robusta</name>
    <name type="common">Californian leech</name>
    <dbReference type="NCBI Taxonomy" id="6412"/>
    <lineage>
        <taxon>Eukaryota</taxon>
        <taxon>Metazoa</taxon>
        <taxon>Spiralia</taxon>
        <taxon>Lophotrochozoa</taxon>
        <taxon>Annelida</taxon>
        <taxon>Clitellata</taxon>
        <taxon>Hirudinea</taxon>
        <taxon>Rhynchobdellida</taxon>
        <taxon>Glossiphoniidae</taxon>
        <taxon>Helobdella</taxon>
    </lineage>
</organism>
<dbReference type="EnsemblMetazoa" id="HelroT170019">
    <property type="protein sequence ID" value="HelroP170019"/>
    <property type="gene ID" value="HelroG170019"/>
</dbReference>
<keyword evidence="4" id="KW-1185">Reference proteome</keyword>
<dbReference type="KEGG" id="hro:HELRODRAFT_170019"/>
<gene>
    <name evidence="3" type="primary">20203045</name>
    <name evidence="2" type="ORF">HELRODRAFT_170019</name>
</gene>
<reference evidence="4" key="1">
    <citation type="submission" date="2012-12" db="EMBL/GenBank/DDBJ databases">
        <authorList>
            <person name="Hellsten U."/>
            <person name="Grimwood J."/>
            <person name="Chapman J.A."/>
            <person name="Shapiro H."/>
            <person name="Aerts A."/>
            <person name="Otillar R.P."/>
            <person name="Terry A.Y."/>
            <person name="Boore J.L."/>
            <person name="Simakov O."/>
            <person name="Marletaz F."/>
            <person name="Cho S.-J."/>
            <person name="Edsinger-Gonzales E."/>
            <person name="Havlak P."/>
            <person name="Kuo D.-H."/>
            <person name="Larsson T."/>
            <person name="Lv J."/>
            <person name="Arendt D."/>
            <person name="Savage R."/>
            <person name="Osoegawa K."/>
            <person name="de Jong P."/>
            <person name="Lindberg D.R."/>
            <person name="Seaver E.C."/>
            <person name="Weisblat D.A."/>
            <person name="Putnam N.H."/>
            <person name="Grigoriev I.V."/>
            <person name="Rokhsar D.S."/>
        </authorList>
    </citation>
    <scope>NUCLEOTIDE SEQUENCE</scope>
</reference>
<dbReference type="InParanoid" id="T1F2J5"/>
<dbReference type="CTD" id="20203045"/>
<keyword evidence="1" id="KW-0812">Transmembrane</keyword>
<evidence type="ECO:0000313" key="2">
    <source>
        <dbReference type="EMBL" id="ESO07487.1"/>
    </source>
</evidence>
<proteinExistence type="predicted"/>
<protein>
    <submittedName>
        <fullName evidence="2 3">Uncharacterized protein</fullName>
    </submittedName>
</protein>
<dbReference type="AlphaFoldDB" id="T1F2J5"/>